<keyword evidence="11" id="KW-1185">Reference proteome</keyword>
<keyword evidence="2" id="KW-1003">Cell membrane</keyword>
<protein>
    <submittedName>
        <fullName evidence="10">Methyl-accepting chemotaxis protein</fullName>
    </submittedName>
</protein>
<dbReference type="PANTHER" id="PTHR32089:SF112">
    <property type="entry name" value="LYSOZYME-LIKE PROTEIN-RELATED"/>
    <property type="match status" value="1"/>
</dbReference>
<feature type="transmembrane region" description="Helical" evidence="7">
    <location>
        <begin position="183"/>
        <end position="204"/>
    </location>
</feature>
<evidence type="ECO:0000259" key="9">
    <source>
        <dbReference type="PROSITE" id="PS50885"/>
    </source>
</evidence>
<dbReference type="RefSeq" id="WP_275416466.1">
    <property type="nucleotide sequence ID" value="NZ_CP106878.1"/>
</dbReference>
<dbReference type="Pfam" id="PF05227">
    <property type="entry name" value="CHASE3"/>
    <property type="match status" value="1"/>
</dbReference>
<evidence type="ECO:0000256" key="3">
    <source>
        <dbReference type="ARBA" id="ARBA00023136"/>
    </source>
</evidence>
<dbReference type="GO" id="GO:0004888">
    <property type="term" value="F:transmembrane signaling receptor activity"/>
    <property type="evidence" value="ECO:0007669"/>
    <property type="project" value="InterPro"/>
</dbReference>
<dbReference type="PROSITE" id="PS50111">
    <property type="entry name" value="CHEMOTAXIS_TRANSDUC_2"/>
    <property type="match status" value="1"/>
</dbReference>
<dbReference type="Proteomes" id="UP001164718">
    <property type="component" value="Chromosome"/>
</dbReference>
<dbReference type="GO" id="GO:0005886">
    <property type="term" value="C:plasma membrane"/>
    <property type="evidence" value="ECO:0007669"/>
    <property type="project" value="UniProtKB-SubCell"/>
</dbReference>
<dbReference type="EMBL" id="CP106878">
    <property type="protein sequence ID" value="WAA08684.1"/>
    <property type="molecule type" value="Genomic_DNA"/>
</dbReference>
<dbReference type="InterPro" id="IPR007891">
    <property type="entry name" value="CHASE3"/>
</dbReference>
<dbReference type="PRINTS" id="PR00260">
    <property type="entry name" value="CHEMTRNSDUCR"/>
</dbReference>
<dbReference type="Gene3D" id="1.10.287.950">
    <property type="entry name" value="Methyl-accepting chemotaxis protein"/>
    <property type="match status" value="1"/>
</dbReference>
<dbReference type="KEGG" id="faf:OE104_08500"/>
<keyword evidence="7" id="KW-0812">Transmembrane</keyword>
<dbReference type="AlphaFoldDB" id="A0A9E8RUW6"/>
<keyword evidence="3 7" id="KW-0472">Membrane</keyword>
<dbReference type="Pfam" id="PF00015">
    <property type="entry name" value="MCPsignal"/>
    <property type="match status" value="1"/>
</dbReference>
<dbReference type="CDD" id="cd11386">
    <property type="entry name" value="MCP_signal"/>
    <property type="match status" value="1"/>
</dbReference>
<evidence type="ECO:0000256" key="5">
    <source>
        <dbReference type="ARBA" id="ARBA00029447"/>
    </source>
</evidence>
<sequence length="561" mass="63595">MKRRLTLLLIFIVVGMLIIGGLSIFIQRHQLQKTEAFIEQLEFQRDLETLQVQLTGISNEERAFLLTGNENYTKEIERKIEDVQKIVSSLQNRGKTEQLNELLQQFDAHFQQYLQLHDESMELYDEGDEKRANSKHLYDQRTIYETEIEPLIGAMVDIMQTEVENERNNLITMQRRAEMIQMGTALIIIVFAIIFTVFLMRSILLPIGQMIRQFKEIAAGKGDLTKEIHIKNRNSEFGELVYWFNQFLRSLQSIVQTVKNNANDLKSSSDQLSNDFREFTTFTQSINESIVHMADRMQQQRSLSTESAVAIEEASKEMAIIAKRTTDALNETNVATEKSNIGGMQMVETVKEMNEIHEQIMKTAERIQSLSNKSKEIGQITQMIHEISEQTNLLALNAAIEAARAGESGKGFAVVADEIRKLAEQTANFTKQIDETVIVIQKDTFRTAEEMGETNDTVQKGVQKIQSLEKLFSDLQQSMNGINAFIGEITSSAQQISAATEQVSTSANKTAHIANETNGQAQNVTGASEKQLHLLNEIEKVLKGLATYSDNLHERIGMFKI</sequence>
<evidence type="ECO:0000256" key="6">
    <source>
        <dbReference type="PROSITE-ProRule" id="PRU00284"/>
    </source>
</evidence>
<comment type="subcellular location">
    <subcellularLocation>
        <location evidence="1">Cell membrane</location>
    </subcellularLocation>
</comment>
<dbReference type="SUPFAM" id="SSF58104">
    <property type="entry name" value="Methyl-accepting chemotaxis protein (MCP) signaling domain"/>
    <property type="match status" value="1"/>
</dbReference>
<dbReference type="Gene3D" id="1.10.8.500">
    <property type="entry name" value="HAMP domain in histidine kinase"/>
    <property type="match status" value="1"/>
</dbReference>
<dbReference type="InterPro" id="IPR004089">
    <property type="entry name" value="MCPsignal_dom"/>
</dbReference>
<dbReference type="SMART" id="SM00304">
    <property type="entry name" value="HAMP"/>
    <property type="match status" value="2"/>
</dbReference>
<dbReference type="PANTHER" id="PTHR32089">
    <property type="entry name" value="METHYL-ACCEPTING CHEMOTAXIS PROTEIN MCPB"/>
    <property type="match status" value="1"/>
</dbReference>
<feature type="transmembrane region" description="Helical" evidence="7">
    <location>
        <begin position="6"/>
        <end position="26"/>
    </location>
</feature>
<evidence type="ECO:0000313" key="10">
    <source>
        <dbReference type="EMBL" id="WAA08684.1"/>
    </source>
</evidence>
<evidence type="ECO:0000313" key="11">
    <source>
        <dbReference type="Proteomes" id="UP001164718"/>
    </source>
</evidence>
<keyword evidence="7" id="KW-1133">Transmembrane helix</keyword>
<reference evidence="10" key="1">
    <citation type="submission" date="2022-09" db="EMBL/GenBank/DDBJ databases">
        <title>Complete Genomes of Fervidibacillus albus and Fervidibacillus halotolerans isolated from tidal flat sediments.</title>
        <authorList>
            <person name="Kwon K.K."/>
            <person name="Yang S.-H."/>
            <person name="Park M.J."/>
            <person name="Oh H.-M."/>
        </authorList>
    </citation>
    <scope>NUCLEOTIDE SEQUENCE</scope>
    <source>
        <strain evidence="10">MEBiC13591</strain>
    </source>
</reference>
<dbReference type="GO" id="GO:0007165">
    <property type="term" value="P:signal transduction"/>
    <property type="evidence" value="ECO:0007669"/>
    <property type="project" value="UniProtKB-KW"/>
</dbReference>
<dbReference type="SMART" id="SM00283">
    <property type="entry name" value="MA"/>
    <property type="match status" value="1"/>
</dbReference>
<name>A0A9E8RUW6_9BACI</name>
<dbReference type="PROSITE" id="PS50885">
    <property type="entry name" value="HAMP"/>
    <property type="match status" value="1"/>
</dbReference>
<evidence type="ECO:0000259" key="8">
    <source>
        <dbReference type="PROSITE" id="PS50111"/>
    </source>
</evidence>
<proteinExistence type="inferred from homology"/>
<gene>
    <name evidence="10" type="ORF">OE104_08500</name>
</gene>
<dbReference type="Pfam" id="PF00672">
    <property type="entry name" value="HAMP"/>
    <property type="match status" value="1"/>
</dbReference>
<accession>A0A9E8RUW6</accession>
<dbReference type="InterPro" id="IPR004090">
    <property type="entry name" value="Chemotax_Me-accpt_rcpt"/>
</dbReference>
<comment type="similarity">
    <text evidence="5">Belongs to the methyl-accepting chemotaxis (MCP) protein family.</text>
</comment>
<dbReference type="GO" id="GO:0006935">
    <property type="term" value="P:chemotaxis"/>
    <property type="evidence" value="ECO:0007669"/>
    <property type="project" value="InterPro"/>
</dbReference>
<keyword evidence="4 6" id="KW-0807">Transducer</keyword>
<evidence type="ECO:0000256" key="7">
    <source>
        <dbReference type="SAM" id="Phobius"/>
    </source>
</evidence>
<dbReference type="InterPro" id="IPR003660">
    <property type="entry name" value="HAMP_dom"/>
</dbReference>
<feature type="domain" description="Methyl-accepting transducer" evidence="8">
    <location>
        <begin position="275"/>
        <end position="511"/>
    </location>
</feature>
<evidence type="ECO:0000256" key="4">
    <source>
        <dbReference type="ARBA" id="ARBA00023224"/>
    </source>
</evidence>
<evidence type="ECO:0000256" key="1">
    <source>
        <dbReference type="ARBA" id="ARBA00004236"/>
    </source>
</evidence>
<feature type="domain" description="HAMP" evidence="9">
    <location>
        <begin position="201"/>
        <end position="256"/>
    </location>
</feature>
<evidence type="ECO:0000256" key="2">
    <source>
        <dbReference type="ARBA" id="ARBA00022475"/>
    </source>
</evidence>
<organism evidence="10 11">
    <name type="scientific">Fervidibacillus albus</name>
    <dbReference type="NCBI Taxonomy" id="2980026"/>
    <lineage>
        <taxon>Bacteria</taxon>
        <taxon>Bacillati</taxon>
        <taxon>Bacillota</taxon>
        <taxon>Bacilli</taxon>
        <taxon>Bacillales</taxon>
        <taxon>Bacillaceae</taxon>
        <taxon>Fervidibacillus</taxon>
    </lineage>
</organism>
<dbReference type="CDD" id="cd06225">
    <property type="entry name" value="HAMP"/>
    <property type="match status" value="1"/>
</dbReference>